<dbReference type="Proteomes" id="UP001495779">
    <property type="component" value="Unassembled WGS sequence"/>
</dbReference>
<reference evidence="1 2" key="1">
    <citation type="submission" date="2021-04" db="EMBL/GenBank/DDBJ databases">
        <title>Determining the burden of carbapenem-resistant Enterobacterales from a tertiary public heath setting in Bangladesh: a clinical, epidemiological, and molecular study.</title>
        <authorList>
            <person name="Farzana R."/>
            <person name="Walsh T.R."/>
        </authorList>
    </citation>
    <scope>NUCLEOTIDE SEQUENCE [LARGE SCALE GENOMIC DNA]</scope>
    <source>
        <strain evidence="2">dmpro_s316</strain>
    </source>
</reference>
<dbReference type="RefSeq" id="WP_151207192.1">
    <property type="nucleotide sequence ID" value="NZ_CP095443.1"/>
</dbReference>
<dbReference type="AlphaFoldDB" id="A0ABD5L389"/>
<dbReference type="EMBL" id="JAGSRH010000007">
    <property type="protein sequence ID" value="MER5076494.1"/>
    <property type="molecule type" value="Genomic_DNA"/>
</dbReference>
<name>A0ABD5L389_PROST</name>
<organism evidence="1 2">
    <name type="scientific">Providencia stuartii</name>
    <dbReference type="NCBI Taxonomy" id="588"/>
    <lineage>
        <taxon>Bacteria</taxon>
        <taxon>Pseudomonadati</taxon>
        <taxon>Pseudomonadota</taxon>
        <taxon>Gammaproteobacteria</taxon>
        <taxon>Enterobacterales</taxon>
        <taxon>Morganellaceae</taxon>
        <taxon>Providencia</taxon>
    </lineage>
</organism>
<sequence>MKKPIEIDAFNLCEICHSNKVIIHTEGNHEKVFNYDKVECCGCDNTGHVVVEAEDCAYIEWDNPSDD</sequence>
<evidence type="ECO:0000313" key="2">
    <source>
        <dbReference type="Proteomes" id="UP001495779"/>
    </source>
</evidence>
<evidence type="ECO:0000313" key="1">
    <source>
        <dbReference type="EMBL" id="MER5076494.1"/>
    </source>
</evidence>
<comment type="caution">
    <text evidence="1">The sequence shown here is derived from an EMBL/GenBank/DDBJ whole genome shotgun (WGS) entry which is preliminary data.</text>
</comment>
<gene>
    <name evidence="1" type="ORF">KDV35_06380</name>
</gene>
<proteinExistence type="predicted"/>
<protein>
    <submittedName>
        <fullName evidence="1">Uncharacterized protein</fullName>
    </submittedName>
</protein>
<accession>A0ABD5L389</accession>